<organism evidence="6 7">
    <name type="scientific">Porites evermanni</name>
    <dbReference type="NCBI Taxonomy" id="104178"/>
    <lineage>
        <taxon>Eukaryota</taxon>
        <taxon>Metazoa</taxon>
        <taxon>Cnidaria</taxon>
        <taxon>Anthozoa</taxon>
        <taxon>Hexacorallia</taxon>
        <taxon>Scleractinia</taxon>
        <taxon>Fungiina</taxon>
        <taxon>Poritidae</taxon>
        <taxon>Porites</taxon>
    </lineage>
</organism>
<protein>
    <recommendedName>
        <fullName evidence="5">CUB domain-containing protein</fullName>
    </recommendedName>
</protein>
<comment type="caution">
    <text evidence="6">The sequence shown here is derived from an EMBL/GenBank/DDBJ whole genome shotgun (WGS) entry which is preliminary data.</text>
</comment>
<dbReference type="Pfam" id="PF00431">
    <property type="entry name" value="CUB"/>
    <property type="match status" value="2"/>
</dbReference>
<comment type="caution">
    <text evidence="4">Lacks conserved residue(s) required for the propagation of feature annotation.</text>
</comment>
<feature type="disulfide bond" evidence="4">
    <location>
        <begin position="292"/>
        <end position="319"/>
    </location>
</feature>
<proteinExistence type="inferred from homology"/>
<dbReference type="InterPro" id="IPR035914">
    <property type="entry name" value="Sperma_CUB_dom_sf"/>
</dbReference>
<dbReference type="PANTHER" id="PTHR12147">
    <property type="entry name" value="METALLOPEPTIDASE M28 FAMILY MEMBER"/>
    <property type="match status" value="1"/>
</dbReference>
<dbReference type="CDD" id="cd00041">
    <property type="entry name" value="CUB"/>
    <property type="match status" value="2"/>
</dbReference>
<dbReference type="PANTHER" id="PTHR12147:SF26">
    <property type="entry name" value="PEPTIDASE M28 DOMAIN-CONTAINING PROTEIN"/>
    <property type="match status" value="1"/>
</dbReference>
<dbReference type="PROSITE" id="PS01180">
    <property type="entry name" value="CUB"/>
    <property type="match status" value="2"/>
</dbReference>
<dbReference type="InterPro" id="IPR000859">
    <property type="entry name" value="CUB_dom"/>
</dbReference>
<feature type="domain" description="CUB" evidence="5">
    <location>
        <begin position="775"/>
        <end position="888"/>
    </location>
</feature>
<dbReference type="Gene3D" id="3.40.630.10">
    <property type="entry name" value="Zn peptidases"/>
    <property type="match status" value="2"/>
</dbReference>
<dbReference type="Proteomes" id="UP001159427">
    <property type="component" value="Unassembled WGS sequence"/>
</dbReference>
<dbReference type="InterPro" id="IPR007484">
    <property type="entry name" value="Peptidase_M28"/>
</dbReference>
<feature type="domain" description="CUB" evidence="5">
    <location>
        <begin position="292"/>
        <end position="408"/>
    </location>
</feature>
<dbReference type="InterPro" id="IPR045175">
    <property type="entry name" value="M28_fam"/>
</dbReference>
<reference evidence="6 7" key="1">
    <citation type="submission" date="2022-05" db="EMBL/GenBank/DDBJ databases">
        <authorList>
            <consortium name="Genoscope - CEA"/>
            <person name="William W."/>
        </authorList>
    </citation>
    <scope>NUCLEOTIDE SEQUENCE [LARGE SCALE GENOMIC DNA]</scope>
</reference>
<evidence type="ECO:0000256" key="1">
    <source>
        <dbReference type="ARBA" id="ARBA00001947"/>
    </source>
</evidence>
<dbReference type="SMART" id="SM00042">
    <property type="entry name" value="CUB"/>
    <property type="match status" value="2"/>
</dbReference>
<gene>
    <name evidence="6" type="ORF">PEVE_00032231</name>
</gene>
<comment type="cofactor">
    <cofactor evidence="1">
        <name>Zn(2+)</name>
        <dbReference type="ChEBI" id="CHEBI:29105"/>
    </cofactor>
</comment>
<feature type="non-terminal residue" evidence="6">
    <location>
        <position position="1"/>
    </location>
</feature>
<dbReference type="SUPFAM" id="SSF53187">
    <property type="entry name" value="Zn-dependent exopeptidases"/>
    <property type="match status" value="2"/>
</dbReference>
<feature type="non-terminal residue" evidence="6">
    <location>
        <position position="976"/>
    </location>
</feature>
<name>A0ABN8MGK4_9CNID</name>
<dbReference type="SUPFAM" id="SSF49854">
    <property type="entry name" value="Spermadhesin, CUB domain"/>
    <property type="match status" value="2"/>
</dbReference>
<evidence type="ECO:0000256" key="2">
    <source>
        <dbReference type="ARBA" id="ARBA00005634"/>
    </source>
</evidence>
<dbReference type="Pfam" id="PF04389">
    <property type="entry name" value="Peptidase_M28"/>
    <property type="match status" value="2"/>
</dbReference>
<evidence type="ECO:0000256" key="3">
    <source>
        <dbReference type="ARBA" id="ARBA00023157"/>
    </source>
</evidence>
<evidence type="ECO:0000313" key="7">
    <source>
        <dbReference type="Proteomes" id="UP001159427"/>
    </source>
</evidence>
<keyword evidence="3 4" id="KW-1015">Disulfide bond</keyword>
<comment type="similarity">
    <text evidence="2">Belongs to the peptidase M28 family. M28B subfamily.</text>
</comment>
<evidence type="ECO:0000259" key="5">
    <source>
        <dbReference type="PROSITE" id="PS01180"/>
    </source>
</evidence>
<evidence type="ECO:0000313" key="6">
    <source>
        <dbReference type="EMBL" id="CAH3027719.1"/>
    </source>
</evidence>
<sequence>QYPGINIIGQLPGRYTGSRDDKIVVIGSHYDSEDTTPGVDDNGSGMTALLQALKLYTSPDKLNCTSDYSIWFAAFDLEEYQPSCSAVNCPCTGGLCGSGYFVQNLSRYLNSTGANFQGAFILETILNHNTTPHSQDLPSSIQSAFPQLYETISNNSFRGDFLAVIGRPNDVELISSLTSAFEGNAAFKTLAVNLPLGGRPQSWPSVARTTLADFFRSDHYEFWNADPSLPAVFITDTADFRGFMKQCYHQSCDDISQVTPDMIAFLARTTESILNVASNMTNQKCEIKQADCIVQKLTADEGEITSPYFNTMYPNNVDCAWTISVDAGQNDHVVGLKFTTFDLEQSANCNADYVEIRDGADKTAPLIGKYCGRTPPGLIKASAQSMYIVFHSDELVVSKGFKAEWTTATTATSGAKLFFSVDSMTLTQSLRSILNHFTKTRNVAVNFAEKQSARDYILKTFRDQGLYTWTEEFQSNNAQYPGINIIGQLPGRYTGSPEDKIVLIGSHYDSVDTTPGVDDNGSGMTALLQALKLYTNPDKINCERNYTLLFVAFDLEEGQPACPAQVNCSCPGRPCGSNHFVQNFSRYLNSTRANFQGAFILETILNYNTTPKSQDFPPNVAQLFTQVFQEVESNLFRGDFLAVMGRLVDDNELMNDMTNAFNENASFKSLAVKIPSPLAGRPDRWLPNNQDDLKDFFRSDHFHFWNANPSLPAVFITDTANFRGYMKQCYHQSCDDINHVTPDMIAFLARTTESLVAVASKMTNEKCERKQAANCSQKLTSDRGEITSPYFSTTYPNNIQCAWTIEVDAGQDNLILKFTTFDLEQSENCTADYVEIRDGTDKAAPLIGKYCERTAPEPIKASAQSLYIMFHSDELGTLKGFKAEWSSNKIGVKSGAKGNVSTLKLSSSAIFSVDSMTLTESLRSILSHFTKTRNVAVNPAEKQNARDYIVKTFKDHGLSTWTEEFQSNNPQVILKR</sequence>
<keyword evidence="7" id="KW-1185">Reference proteome</keyword>
<evidence type="ECO:0000256" key="4">
    <source>
        <dbReference type="PROSITE-ProRule" id="PRU00059"/>
    </source>
</evidence>
<dbReference type="Gene3D" id="2.60.120.290">
    <property type="entry name" value="Spermadhesin, CUB domain"/>
    <property type="match status" value="2"/>
</dbReference>
<accession>A0ABN8MGK4</accession>
<dbReference type="EMBL" id="CALNXI010000468">
    <property type="protein sequence ID" value="CAH3027719.1"/>
    <property type="molecule type" value="Genomic_DNA"/>
</dbReference>